<dbReference type="SUPFAM" id="SSF51905">
    <property type="entry name" value="FAD/NAD(P)-binding domain"/>
    <property type="match status" value="2"/>
</dbReference>
<reference evidence="7" key="1">
    <citation type="journal article" date="2022" name="Int. J. Syst. Evol. Microbiol.">
        <title>A novel species of lactic acid bacteria, Ligilactobacillus pabuli sp. nov., isolated from alfalfa silage.</title>
        <authorList>
            <person name="Tohno M."/>
            <person name="Tanizawa Y."/>
            <person name="Sawada H."/>
            <person name="Sakamoto M."/>
            <person name="Ohkuma M."/>
            <person name="Kobayashi H."/>
        </authorList>
    </citation>
    <scope>NUCLEOTIDE SEQUENCE</scope>
    <source>
        <strain evidence="7">AF129</strain>
    </source>
</reference>
<comment type="caution">
    <text evidence="7">The sequence shown here is derived from an EMBL/GenBank/DDBJ whole genome shotgun (WGS) entry which is preliminary data.</text>
</comment>
<evidence type="ECO:0000256" key="5">
    <source>
        <dbReference type="ARBA" id="ARBA00023284"/>
    </source>
</evidence>
<gene>
    <name evidence="7" type="primary">nox1</name>
    <name evidence="7" type="ORF">LPAF129_08760</name>
</gene>
<proteinExistence type="predicted"/>
<keyword evidence="2" id="KW-0285">Flavoprotein</keyword>
<dbReference type="Gene3D" id="3.50.50.60">
    <property type="entry name" value="FAD/NAD(P)-binding domain"/>
    <property type="match status" value="2"/>
</dbReference>
<accession>A0ABQ5JJD4</accession>
<dbReference type="EMBL" id="BQXH01000006">
    <property type="protein sequence ID" value="GKS81190.1"/>
    <property type="molecule type" value="Genomic_DNA"/>
</dbReference>
<keyword evidence="8" id="KW-1185">Reference proteome</keyword>
<dbReference type="Pfam" id="PF07992">
    <property type="entry name" value="Pyr_redox_2"/>
    <property type="match status" value="1"/>
</dbReference>
<dbReference type="SUPFAM" id="SSF55424">
    <property type="entry name" value="FAD/NAD-linked reductases, dimerisation (C-terminal) domain"/>
    <property type="match status" value="1"/>
</dbReference>
<dbReference type="Gene3D" id="3.30.390.30">
    <property type="match status" value="1"/>
</dbReference>
<organism evidence="7 8">
    <name type="scientific">Ligilactobacillus pabuli</name>
    <dbReference type="NCBI Taxonomy" id="2886039"/>
    <lineage>
        <taxon>Bacteria</taxon>
        <taxon>Bacillati</taxon>
        <taxon>Bacillota</taxon>
        <taxon>Bacilli</taxon>
        <taxon>Lactobacillales</taxon>
        <taxon>Lactobacillaceae</taxon>
        <taxon>Ligilactobacillus</taxon>
    </lineage>
</organism>
<keyword evidence="3" id="KW-0274">FAD</keyword>
<dbReference type="PANTHER" id="PTHR43429:SF1">
    <property type="entry name" value="NAD(P)H SULFUR OXIDOREDUCTASE (COA-DEPENDENT)"/>
    <property type="match status" value="1"/>
</dbReference>
<keyword evidence="4" id="KW-0560">Oxidoreductase</keyword>
<dbReference type="InterPro" id="IPR050260">
    <property type="entry name" value="FAD-bd_OxRdtase"/>
</dbReference>
<evidence type="ECO:0000256" key="1">
    <source>
        <dbReference type="ARBA" id="ARBA00001974"/>
    </source>
</evidence>
<evidence type="ECO:0000256" key="2">
    <source>
        <dbReference type="ARBA" id="ARBA00022630"/>
    </source>
</evidence>
<sequence length="459" mass="51129">MKIVIIGGSHAGMMAADELLRIAPENEIEIYDRNLVSSFAAEDISAYVRGDVDRLTDLHFDETSIKNSRKVKIFQAHSVIGLSTKLHQITIVDKNRSHTFTTNYDKLIIASGATNRLPIIPGVESENVLVARSFRQVEVLQKKILASHKIAIIGAGRSGIEFALAAHKLQKDVQIFEHNDQFATHYVGNKLSLWLQKQLSQNGIGVHNRTAVEEFQQQADGSLILKTNQCDFTADLVLLAFGFVPSTTFVKNELKTQLDGSITVNEYLETTEPDVYAIGDCASVIDKNSAKKTLATRLATRAMRQAFVAAHNVLGQHYRFVPLQSTSGLQVFDEWFAQAGLTLEKAREWDYQANLVSYEGPWIQEYGEINSHVVVHLTYDISSRKILGVQITCNQNVSQFASIVAVMMQNGNTIDDLAQADILYEQGNGMPLNFLNFVAQRAVTVERSYGRDQPQINLN</sequence>
<dbReference type="PRINTS" id="PR00469">
    <property type="entry name" value="PNDRDTASEII"/>
</dbReference>
<dbReference type="Proteomes" id="UP001055149">
    <property type="component" value="Unassembled WGS sequence"/>
</dbReference>
<protein>
    <submittedName>
        <fullName evidence="7">NADH oxidase</fullName>
    </submittedName>
</protein>
<dbReference type="InterPro" id="IPR016156">
    <property type="entry name" value="FAD/NAD-linked_Rdtase_dimer_sf"/>
</dbReference>
<dbReference type="RefSeq" id="WP_244054953.1">
    <property type="nucleotide sequence ID" value="NZ_BQXH01000006.1"/>
</dbReference>
<feature type="domain" description="FAD/NAD(P)-binding" evidence="6">
    <location>
        <begin position="1"/>
        <end position="306"/>
    </location>
</feature>
<evidence type="ECO:0000313" key="7">
    <source>
        <dbReference type="EMBL" id="GKS81190.1"/>
    </source>
</evidence>
<dbReference type="InterPro" id="IPR036188">
    <property type="entry name" value="FAD/NAD-bd_sf"/>
</dbReference>
<dbReference type="InterPro" id="IPR023753">
    <property type="entry name" value="FAD/NAD-binding_dom"/>
</dbReference>
<evidence type="ECO:0000259" key="6">
    <source>
        <dbReference type="Pfam" id="PF07992"/>
    </source>
</evidence>
<dbReference type="PANTHER" id="PTHR43429">
    <property type="entry name" value="PYRIDINE NUCLEOTIDE-DISULFIDE OXIDOREDUCTASE DOMAIN-CONTAINING"/>
    <property type="match status" value="1"/>
</dbReference>
<dbReference type="PRINTS" id="PR00368">
    <property type="entry name" value="FADPNR"/>
</dbReference>
<keyword evidence="5" id="KW-0676">Redox-active center</keyword>
<evidence type="ECO:0000313" key="8">
    <source>
        <dbReference type="Proteomes" id="UP001055149"/>
    </source>
</evidence>
<evidence type="ECO:0000256" key="3">
    <source>
        <dbReference type="ARBA" id="ARBA00022827"/>
    </source>
</evidence>
<comment type="cofactor">
    <cofactor evidence="1">
        <name>FAD</name>
        <dbReference type="ChEBI" id="CHEBI:57692"/>
    </cofactor>
</comment>
<evidence type="ECO:0000256" key="4">
    <source>
        <dbReference type="ARBA" id="ARBA00023002"/>
    </source>
</evidence>
<name>A0ABQ5JJD4_9LACO</name>